<evidence type="ECO:0000313" key="3">
    <source>
        <dbReference type="Proteomes" id="UP000011591"/>
    </source>
</evidence>
<organism evidence="2 3">
    <name type="scientific">Natrialba aegyptia DSM 13077</name>
    <dbReference type="NCBI Taxonomy" id="1227491"/>
    <lineage>
        <taxon>Archaea</taxon>
        <taxon>Methanobacteriati</taxon>
        <taxon>Methanobacteriota</taxon>
        <taxon>Stenosarchaea group</taxon>
        <taxon>Halobacteria</taxon>
        <taxon>Halobacteriales</taxon>
        <taxon>Natrialbaceae</taxon>
        <taxon>Natrialba</taxon>
    </lineage>
</organism>
<evidence type="ECO:0000256" key="1">
    <source>
        <dbReference type="SAM" id="MobiDB-lite"/>
    </source>
</evidence>
<feature type="compositionally biased region" description="Acidic residues" evidence="1">
    <location>
        <begin position="34"/>
        <end position="48"/>
    </location>
</feature>
<name>M0BAU6_9EURY</name>
<gene>
    <name evidence="2" type="ORF">C480_05186</name>
</gene>
<comment type="caution">
    <text evidence="2">The sequence shown here is derived from an EMBL/GenBank/DDBJ whole genome shotgun (WGS) entry which is preliminary data.</text>
</comment>
<feature type="region of interest" description="Disordered" evidence="1">
    <location>
        <begin position="257"/>
        <end position="287"/>
    </location>
</feature>
<sequence length="287" mass="31524">MTVEVTTPIRRLATALLVALLVTAAGCSAFESSPDAEEREPLTVDDELAPGLSESGITDTVALSTAHRSELENATFERTQTTYRYDEHETLSNVANTTQTVTDDAAYSVRENDPEYIEANETQHPIRRQEWRSADDDLGRVTDATGETHVLSQTAGPDSPSLPVSIHRFDEVEHSVAVEQTAGGAERYRLTGAGNLSDGTFMAFNTTITPSGVIETYEISLRWTVDGNQQTRTTVGEFTRGDDIELEEPAWVDDARAALEAETQSFESEREGEREGERESEMTDSDP</sequence>
<feature type="compositionally biased region" description="Basic and acidic residues" evidence="1">
    <location>
        <begin position="267"/>
        <end position="281"/>
    </location>
</feature>
<reference evidence="2 3" key="1">
    <citation type="journal article" date="2014" name="PLoS Genet.">
        <title>Phylogenetically driven sequencing of extremely halophilic archaea reveals strategies for static and dynamic osmo-response.</title>
        <authorList>
            <person name="Becker E.A."/>
            <person name="Seitzer P.M."/>
            <person name="Tritt A."/>
            <person name="Larsen D."/>
            <person name="Krusor M."/>
            <person name="Yao A.I."/>
            <person name="Wu D."/>
            <person name="Madern D."/>
            <person name="Eisen J.A."/>
            <person name="Darling A.E."/>
            <person name="Facciotti M.T."/>
        </authorList>
    </citation>
    <scope>NUCLEOTIDE SEQUENCE [LARGE SCALE GENOMIC DNA]</scope>
    <source>
        <strain evidence="2 3">DSM 13077</strain>
    </source>
</reference>
<dbReference type="Proteomes" id="UP000011591">
    <property type="component" value="Unassembled WGS sequence"/>
</dbReference>
<accession>M0BAU6</accession>
<dbReference type="EMBL" id="AOIP01000015">
    <property type="protein sequence ID" value="ELZ07423.1"/>
    <property type="molecule type" value="Genomic_DNA"/>
</dbReference>
<keyword evidence="3" id="KW-1185">Reference proteome</keyword>
<proteinExistence type="predicted"/>
<feature type="region of interest" description="Disordered" evidence="1">
    <location>
        <begin position="31"/>
        <end position="57"/>
    </location>
</feature>
<dbReference type="AlphaFoldDB" id="M0BAU6"/>
<evidence type="ECO:0000313" key="2">
    <source>
        <dbReference type="EMBL" id="ELZ07423.1"/>
    </source>
</evidence>
<dbReference type="PATRIC" id="fig|1227491.4.peg.1064"/>
<protein>
    <submittedName>
        <fullName evidence="2">Uncharacterized protein</fullName>
    </submittedName>
</protein>